<feature type="region of interest" description="Disordered" evidence="1">
    <location>
        <begin position="29"/>
        <end position="57"/>
    </location>
</feature>
<reference evidence="2 3" key="1">
    <citation type="journal article" date="2020" name="Nat. Food">
        <title>A phased Vanilla planifolia genome enables genetic improvement of flavour and production.</title>
        <authorList>
            <person name="Hasing T."/>
            <person name="Tang H."/>
            <person name="Brym M."/>
            <person name="Khazi F."/>
            <person name="Huang T."/>
            <person name="Chambers A.H."/>
        </authorList>
    </citation>
    <scope>NUCLEOTIDE SEQUENCE [LARGE SCALE GENOMIC DNA]</scope>
    <source>
        <tissue evidence="2">Leaf</tissue>
    </source>
</reference>
<evidence type="ECO:0000256" key="1">
    <source>
        <dbReference type="SAM" id="MobiDB-lite"/>
    </source>
</evidence>
<evidence type="ECO:0000313" key="3">
    <source>
        <dbReference type="Proteomes" id="UP000639772"/>
    </source>
</evidence>
<dbReference type="AlphaFoldDB" id="A0A835UMM4"/>
<evidence type="ECO:0000313" key="2">
    <source>
        <dbReference type="EMBL" id="KAG0468849.1"/>
    </source>
</evidence>
<organism evidence="2 3">
    <name type="scientific">Vanilla planifolia</name>
    <name type="common">Vanilla</name>
    <dbReference type="NCBI Taxonomy" id="51239"/>
    <lineage>
        <taxon>Eukaryota</taxon>
        <taxon>Viridiplantae</taxon>
        <taxon>Streptophyta</taxon>
        <taxon>Embryophyta</taxon>
        <taxon>Tracheophyta</taxon>
        <taxon>Spermatophyta</taxon>
        <taxon>Magnoliopsida</taxon>
        <taxon>Liliopsida</taxon>
        <taxon>Asparagales</taxon>
        <taxon>Orchidaceae</taxon>
        <taxon>Vanilloideae</taxon>
        <taxon>Vanilleae</taxon>
        <taxon>Vanilla</taxon>
    </lineage>
</organism>
<proteinExistence type="predicted"/>
<comment type="caution">
    <text evidence="2">The sequence shown here is derived from an EMBL/GenBank/DDBJ whole genome shotgun (WGS) entry which is preliminary data.</text>
</comment>
<dbReference type="EMBL" id="JADCNM010000009">
    <property type="protein sequence ID" value="KAG0468849.1"/>
    <property type="molecule type" value="Genomic_DNA"/>
</dbReference>
<accession>A0A835UMM4</accession>
<protein>
    <submittedName>
        <fullName evidence="2">Uncharacterized protein</fullName>
    </submittedName>
</protein>
<sequence>MGLDVVLPHLVDRHLPHRGFCLAPLPSPTTPPSAGPAGTHPCAALPGHGSGLGGDLRRHPPLVHGGDSGHEVVLAPDADLNPAPLAALLPGGHPPIRARLLLVLHVLPLPLPPPPPQLFFHSPTPTQRLLPPLRPLKSGLHVLPLARILAEFPGASHPLRHARPGRRLRLPILGGSWAAGSGGGQVRAGARLPARRAGLQSGVPFGGAYVAFRQGRVQWHRRLAVQFGAQRCAAVHLPQVLCAQEGRRRGRREGGGGLQSPADGGGDGGEESSVTSRRRPMTQR</sequence>
<feature type="compositionally biased region" description="Gly residues" evidence="1">
    <location>
        <begin position="255"/>
        <end position="267"/>
    </location>
</feature>
<feature type="region of interest" description="Disordered" evidence="1">
    <location>
        <begin position="246"/>
        <end position="284"/>
    </location>
</feature>
<dbReference type="Proteomes" id="UP000639772">
    <property type="component" value="Chromosome 9"/>
</dbReference>
<name>A0A835UMM4_VANPL</name>
<gene>
    <name evidence="2" type="ORF">HPP92_018177</name>
</gene>